<gene>
    <name evidence="2" type="ORF">CWS31_003060</name>
</gene>
<reference evidence="2 3" key="1">
    <citation type="submission" date="2019-08" db="EMBL/GenBank/DDBJ databases">
        <title>Microbe sample from Colwellia echini.</title>
        <authorList>
            <person name="Christiansen L."/>
            <person name="Pathiraja D."/>
            <person name="Schultz-Johansen M."/>
            <person name="Choi I.-G."/>
            <person name="Stougaard P."/>
        </authorList>
    </citation>
    <scope>NUCLEOTIDE SEQUENCE [LARGE SCALE GENOMIC DNA]</scope>
    <source>
        <strain evidence="2 3">A3</strain>
    </source>
</reference>
<name>A0ABY3N036_9GAMM</name>
<evidence type="ECO:0000313" key="3">
    <source>
        <dbReference type="Proteomes" id="UP000815846"/>
    </source>
</evidence>
<keyword evidence="3" id="KW-1185">Reference proteome</keyword>
<proteinExistence type="predicted"/>
<evidence type="ECO:0000313" key="2">
    <source>
        <dbReference type="EMBL" id="TYK66779.1"/>
    </source>
</evidence>
<keyword evidence="1" id="KW-0175">Coiled coil</keyword>
<dbReference type="EMBL" id="PJAI02000002">
    <property type="protein sequence ID" value="TYK66779.1"/>
    <property type="molecule type" value="Genomic_DNA"/>
</dbReference>
<comment type="caution">
    <text evidence="2">The sequence shown here is derived from an EMBL/GenBank/DDBJ whole genome shotgun (WGS) entry which is preliminary data.</text>
</comment>
<accession>A0ABY3N036</accession>
<organism evidence="2 3">
    <name type="scientific">Colwellia echini</name>
    <dbReference type="NCBI Taxonomy" id="1982103"/>
    <lineage>
        <taxon>Bacteria</taxon>
        <taxon>Pseudomonadati</taxon>
        <taxon>Pseudomonadota</taxon>
        <taxon>Gammaproteobacteria</taxon>
        <taxon>Alteromonadales</taxon>
        <taxon>Colwelliaceae</taxon>
        <taxon>Colwellia</taxon>
    </lineage>
</organism>
<dbReference type="RefSeq" id="WP_101343840.1">
    <property type="nucleotide sequence ID" value="NZ_PJAI02000002.1"/>
</dbReference>
<protein>
    <recommendedName>
        <fullName evidence="4">GYF domain-containing protein</fullName>
    </recommendedName>
</protein>
<feature type="coiled-coil region" evidence="1">
    <location>
        <begin position="114"/>
        <end position="148"/>
    </location>
</feature>
<evidence type="ECO:0008006" key="4">
    <source>
        <dbReference type="Google" id="ProtNLM"/>
    </source>
</evidence>
<dbReference type="Proteomes" id="UP000815846">
    <property type="component" value="Unassembled WGS sequence"/>
</dbReference>
<sequence length="280" mass="31572">MNKWFFSDNGKITGPLDFTESKIYLINNPAVYGWHPSFTQWKPVNCINEFSEILPTAIRSPSISKIMSDQFIAKQKRLATKLINITDSINHSQNSLGNLDTLIEAYKDLTDNLNDDVKGAIDNIERNYNSLRRKLTQVRQAVSIAKKETNDAVDDFEARMSAEQVSMPICVQNSRTADIVSMTKASVIGAAFNDTSAQEDLIIADKPKLVSVKPEQRYEPQQMYRGAPVMKHEYIKSVKRKVNSPAKASTYDAENSEKESVYSVHGMMKSVFKGDSRFVD</sequence>
<evidence type="ECO:0000256" key="1">
    <source>
        <dbReference type="SAM" id="Coils"/>
    </source>
</evidence>